<dbReference type="InterPro" id="IPR052337">
    <property type="entry name" value="SAT4-like"/>
</dbReference>
<evidence type="ECO:0000256" key="4">
    <source>
        <dbReference type="ARBA" id="ARBA00023136"/>
    </source>
</evidence>
<feature type="transmembrane region" description="Helical" evidence="6">
    <location>
        <begin position="224"/>
        <end position="249"/>
    </location>
</feature>
<keyword evidence="2 6" id="KW-0812">Transmembrane</keyword>
<evidence type="ECO:0000256" key="1">
    <source>
        <dbReference type="ARBA" id="ARBA00004141"/>
    </source>
</evidence>
<proteinExistence type="inferred from homology"/>
<dbReference type="AlphaFoldDB" id="A0A2C5Y2B2"/>
<comment type="similarity">
    <text evidence="5">Belongs to the SAT4 family.</text>
</comment>
<comment type="subcellular location">
    <subcellularLocation>
        <location evidence="1">Membrane</location>
        <topology evidence="1">Multi-pass membrane protein</topology>
    </subcellularLocation>
</comment>
<evidence type="ECO:0000256" key="5">
    <source>
        <dbReference type="ARBA" id="ARBA00038359"/>
    </source>
</evidence>
<evidence type="ECO:0000256" key="6">
    <source>
        <dbReference type="SAM" id="Phobius"/>
    </source>
</evidence>
<organism evidence="8 9">
    <name type="scientific">Ophiocordyceps australis</name>
    <dbReference type="NCBI Taxonomy" id="1399860"/>
    <lineage>
        <taxon>Eukaryota</taxon>
        <taxon>Fungi</taxon>
        <taxon>Dikarya</taxon>
        <taxon>Ascomycota</taxon>
        <taxon>Pezizomycotina</taxon>
        <taxon>Sordariomycetes</taxon>
        <taxon>Hypocreomycetidae</taxon>
        <taxon>Hypocreales</taxon>
        <taxon>Ophiocordycipitaceae</taxon>
        <taxon>Ophiocordyceps</taxon>
    </lineage>
</organism>
<feature type="transmembrane region" description="Helical" evidence="6">
    <location>
        <begin position="88"/>
        <end position="109"/>
    </location>
</feature>
<dbReference type="OrthoDB" id="5429740at2759"/>
<gene>
    <name evidence="8" type="ORF">CDD81_5616</name>
</gene>
<feature type="transmembrane region" description="Helical" evidence="6">
    <location>
        <begin position="136"/>
        <end position="161"/>
    </location>
</feature>
<dbReference type="EMBL" id="NJET01000045">
    <property type="protein sequence ID" value="PHH63635.1"/>
    <property type="molecule type" value="Genomic_DNA"/>
</dbReference>
<evidence type="ECO:0000259" key="7">
    <source>
        <dbReference type="Pfam" id="PF20684"/>
    </source>
</evidence>
<dbReference type="PANTHER" id="PTHR33048:SF146">
    <property type="entry name" value="INTEGRAL MEMBRANE PROTEIN"/>
    <property type="match status" value="1"/>
</dbReference>
<dbReference type="PANTHER" id="PTHR33048">
    <property type="entry name" value="PTH11-LIKE INTEGRAL MEMBRANE PROTEIN (AFU_ORTHOLOGUE AFUA_5G11245)"/>
    <property type="match status" value="1"/>
</dbReference>
<accession>A0A2C5Y2B2</accession>
<dbReference type="STRING" id="1399860.A0A2C5Y2B2"/>
<comment type="caution">
    <text evidence="8">The sequence shown here is derived from an EMBL/GenBank/DDBJ whole genome shotgun (WGS) entry which is preliminary data.</text>
</comment>
<evidence type="ECO:0000256" key="2">
    <source>
        <dbReference type="ARBA" id="ARBA00022692"/>
    </source>
</evidence>
<dbReference type="Pfam" id="PF20684">
    <property type="entry name" value="Fung_rhodopsin"/>
    <property type="match status" value="1"/>
</dbReference>
<protein>
    <recommendedName>
        <fullName evidence="7">Rhodopsin domain-containing protein</fullName>
    </recommendedName>
</protein>
<keyword evidence="4 6" id="KW-0472">Membrane</keyword>
<feature type="transmembrane region" description="Helical" evidence="6">
    <location>
        <begin position="61"/>
        <end position="81"/>
    </location>
</feature>
<evidence type="ECO:0000313" key="8">
    <source>
        <dbReference type="EMBL" id="PHH63635.1"/>
    </source>
</evidence>
<evidence type="ECO:0000313" key="9">
    <source>
        <dbReference type="Proteomes" id="UP000226192"/>
    </source>
</evidence>
<dbReference type="Proteomes" id="UP000226192">
    <property type="component" value="Unassembled WGS sequence"/>
</dbReference>
<reference evidence="8 9" key="1">
    <citation type="submission" date="2017-06" db="EMBL/GenBank/DDBJ databases">
        <title>Ant-infecting Ophiocordyceps genomes reveal a high diversity of potential behavioral manipulation genes and a possible major role for enterotoxins.</title>
        <authorList>
            <person name="De Bekker C."/>
            <person name="Evans H.C."/>
            <person name="Brachmann A."/>
            <person name="Hughes D.P."/>
        </authorList>
    </citation>
    <scope>NUCLEOTIDE SEQUENCE [LARGE SCALE GENOMIC DNA]</scope>
    <source>
        <strain evidence="8 9">Map64</strain>
    </source>
</reference>
<feature type="transmembrane region" description="Helical" evidence="6">
    <location>
        <begin position="173"/>
        <end position="197"/>
    </location>
</feature>
<keyword evidence="9" id="KW-1185">Reference proteome</keyword>
<feature type="domain" description="Rhodopsin" evidence="7">
    <location>
        <begin position="18"/>
        <end position="238"/>
    </location>
</feature>
<dbReference type="InterPro" id="IPR049326">
    <property type="entry name" value="Rhodopsin_dom_fungi"/>
</dbReference>
<name>A0A2C5Y2B2_9HYPO</name>
<dbReference type="GO" id="GO:0016020">
    <property type="term" value="C:membrane"/>
    <property type="evidence" value="ECO:0007669"/>
    <property type="project" value="UniProtKB-SubCell"/>
</dbReference>
<evidence type="ECO:0000256" key="3">
    <source>
        <dbReference type="ARBA" id="ARBA00022989"/>
    </source>
</evidence>
<sequence length="301" mass="33533">MERPFFPPAECNMAAEQVVKVVFSILTTVSIKAGLGKHDRDMTTTQLIGVFKDLWICLPGSVFVCATARVSIAILLARLFAIYTWFKWCCIGVSALQALVSAAFIPLGFLRARPVEALWDFTMRDAWRMDPRVWDYFAIFLQSLWTFCDLVFVLFPVIFIWRLRLPAWQKMSVILVIGLSLVTMAMSILKAVTMTWLSKAPPDSTDLHYNSVLPILYGSLEECLVIIMGCIPTLRGVFISTVVGVGGPVKNLVRMRRSKNPASRNEIGIEPVCCNVAVCFPHAGHDALSMGETNIYGAHHG</sequence>
<keyword evidence="3 6" id="KW-1133">Transmembrane helix</keyword>